<sequence length="105" mass="12075">MFYIRKLAIFITVSAGSIIAALLIALGYIEYRKHLIEKETYEYLLQNHKPHEIYEVKGSLGFGHLFVATVIFENEKKLVYEFGKKDGQIIQLTPEPGIENDKNSK</sequence>
<organism evidence="2 3">
    <name type="scientific">Lysinibacillus odysseyi 34hs-1 = NBRC 100172</name>
    <dbReference type="NCBI Taxonomy" id="1220589"/>
    <lineage>
        <taxon>Bacteria</taxon>
        <taxon>Bacillati</taxon>
        <taxon>Bacillota</taxon>
        <taxon>Bacilli</taxon>
        <taxon>Bacillales</taxon>
        <taxon>Bacillaceae</taxon>
        <taxon>Lysinibacillus</taxon>
    </lineage>
</organism>
<keyword evidence="1" id="KW-1133">Transmembrane helix</keyword>
<dbReference type="Proteomes" id="UP000030437">
    <property type="component" value="Unassembled WGS sequence"/>
</dbReference>
<evidence type="ECO:0000313" key="3">
    <source>
        <dbReference type="Proteomes" id="UP000030437"/>
    </source>
</evidence>
<keyword evidence="3" id="KW-1185">Reference proteome</keyword>
<keyword evidence="1" id="KW-0472">Membrane</keyword>
<protein>
    <submittedName>
        <fullName evidence="2">Uncharacterized protein</fullName>
    </submittedName>
</protein>
<reference evidence="2 3" key="1">
    <citation type="submission" date="2014-02" db="EMBL/GenBank/DDBJ databases">
        <title>Draft genome sequence of Lysinibacillus odysseyi NBRC 100172.</title>
        <authorList>
            <person name="Zhang F."/>
            <person name="Wang G."/>
            <person name="Zhang L."/>
        </authorList>
    </citation>
    <scope>NUCLEOTIDE SEQUENCE [LARGE SCALE GENOMIC DNA]</scope>
    <source>
        <strain evidence="2 3">NBRC 100172</strain>
    </source>
</reference>
<name>A0A0A3IJQ8_9BACI</name>
<dbReference type="AlphaFoldDB" id="A0A0A3IJQ8"/>
<feature type="transmembrane region" description="Helical" evidence="1">
    <location>
        <begin position="7"/>
        <end position="29"/>
    </location>
</feature>
<evidence type="ECO:0000256" key="1">
    <source>
        <dbReference type="SAM" id="Phobius"/>
    </source>
</evidence>
<comment type="caution">
    <text evidence="2">The sequence shown here is derived from an EMBL/GenBank/DDBJ whole genome shotgun (WGS) entry which is preliminary data.</text>
</comment>
<evidence type="ECO:0000313" key="2">
    <source>
        <dbReference type="EMBL" id="KGR84986.1"/>
    </source>
</evidence>
<keyword evidence="1" id="KW-0812">Transmembrane</keyword>
<gene>
    <name evidence="2" type="ORF">CD32_11045</name>
</gene>
<dbReference type="RefSeq" id="WP_036154504.1">
    <property type="nucleotide sequence ID" value="NZ_AVCX01000006.1"/>
</dbReference>
<dbReference type="EMBL" id="JPVP01000055">
    <property type="protein sequence ID" value="KGR84986.1"/>
    <property type="molecule type" value="Genomic_DNA"/>
</dbReference>
<accession>A0A0A3IJQ8</accession>
<proteinExistence type="predicted"/>